<proteinExistence type="predicted"/>
<reference evidence="1 2" key="1">
    <citation type="submission" date="2014-04" db="EMBL/GenBank/DDBJ databases">
        <authorList>
            <consortium name="DOE Joint Genome Institute"/>
            <person name="Kuo A."/>
            <person name="Kohler A."/>
            <person name="Nagy L.G."/>
            <person name="Floudas D."/>
            <person name="Copeland A."/>
            <person name="Barry K.W."/>
            <person name="Cichocki N."/>
            <person name="Veneault-Fourrey C."/>
            <person name="LaButti K."/>
            <person name="Lindquist E.A."/>
            <person name="Lipzen A."/>
            <person name="Lundell T."/>
            <person name="Morin E."/>
            <person name="Murat C."/>
            <person name="Sun H."/>
            <person name="Tunlid A."/>
            <person name="Henrissat B."/>
            <person name="Grigoriev I.V."/>
            <person name="Hibbett D.S."/>
            <person name="Martin F."/>
            <person name="Nordberg H.P."/>
            <person name="Cantor M.N."/>
            <person name="Hua S.X."/>
        </authorList>
    </citation>
    <scope>NUCLEOTIDE SEQUENCE [LARGE SCALE GENOMIC DNA]</scope>
    <source>
        <strain evidence="1 2">LaAM-08-1</strain>
    </source>
</reference>
<dbReference type="HOGENOM" id="CLU_2996833_0_0_1"/>
<evidence type="ECO:0000313" key="2">
    <source>
        <dbReference type="Proteomes" id="UP000054477"/>
    </source>
</evidence>
<dbReference type="Proteomes" id="UP000054477">
    <property type="component" value="Unassembled WGS sequence"/>
</dbReference>
<dbReference type="EMBL" id="KN838573">
    <property type="protein sequence ID" value="KIK04050.1"/>
    <property type="molecule type" value="Genomic_DNA"/>
</dbReference>
<gene>
    <name evidence="1" type="ORF">K443DRAFT_676194</name>
</gene>
<name>A0A0C9WWM0_9AGAR</name>
<sequence>MTVIYDAMFAHKEAYNRLGLIHGDISPGNIKMTRDRRGLLLGWDRSPLYKDAGKLSS</sequence>
<organism evidence="1 2">
    <name type="scientific">Laccaria amethystina LaAM-08-1</name>
    <dbReference type="NCBI Taxonomy" id="1095629"/>
    <lineage>
        <taxon>Eukaryota</taxon>
        <taxon>Fungi</taxon>
        <taxon>Dikarya</taxon>
        <taxon>Basidiomycota</taxon>
        <taxon>Agaricomycotina</taxon>
        <taxon>Agaricomycetes</taxon>
        <taxon>Agaricomycetidae</taxon>
        <taxon>Agaricales</taxon>
        <taxon>Agaricineae</taxon>
        <taxon>Hydnangiaceae</taxon>
        <taxon>Laccaria</taxon>
    </lineage>
</organism>
<evidence type="ECO:0000313" key="1">
    <source>
        <dbReference type="EMBL" id="KIK04050.1"/>
    </source>
</evidence>
<accession>A0A0C9WWM0</accession>
<keyword evidence="2" id="KW-1185">Reference proteome</keyword>
<evidence type="ECO:0008006" key="3">
    <source>
        <dbReference type="Google" id="ProtNLM"/>
    </source>
</evidence>
<reference evidence="2" key="2">
    <citation type="submission" date="2015-01" db="EMBL/GenBank/DDBJ databases">
        <title>Evolutionary Origins and Diversification of the Mycorrhizal Mutualists.</title>
        <authorList>
            <consortium name="DOE Joint Genome Institute"/>
            <consortium name="Mycorrhizal Genomics Consortium"/>
            <person name="Kohler A."/>
            <person name="Kuo A."/>
            <person name="Nagy L.G."/>
            <person name="Floudas D."/>
            <person name="Copeland A."/>
            <person name="Barry K.W."/>
            <person name="Cichocki N."/>
            <person name="Veneault-Fourrey C."/>
            <person name="LaButti K."/>
            <person name="Lindquist E.A."/>
            <person name="Lipzen A."/>
            <person name="Lundell T."/>
            <person name="Morin E."/>
            <person name="Murat C."/>
            <person name="Riley R."/>
            <person name="Ohm R."/>
            <person name="Sun H."/>
            <person name="Tunlid A."/>
            <person name="Henrissat B."/>
            <person name="Grigoriev I.V."/>
            <person name="Hibbett D.S."/>
            <person name="Martin F."/>
        </authorList>
    </citation>
    <scope>NUCLEOTIDE SEQUENCE [LARGE SCALE GENOMIC DNA]</scope>
    <source>
        <strain evidence="2">LaAM-08-1</strain>
    </source>
</reference>
<protein>
    <recommendedName>
        <fullName evidence="3">Protein kinase domain-containing protein</fullName>
    </recommendedName>
</protein>
<dbReference type="OrthoDB" id="2739948at2759"/>
<dbReference type="AlphaFoldDB" id="A0A0C9WWM0"/>